<name>A0A511NCQ9_9FLAO</name>
<feature type="chain" id="PRO_5022080311" evidence="1">
    <location>
        <begin position="20"/>
        <end position="250"/>
    </location>
</feature>
<evidence type="ECO:0000256" key="1">
    <source>
        <dbReference type="SAM" id="SignalP"/>
    </source>
</evidence>
<evidence type="ECO:0000313" key="2">
    <source>
        <dbReference type="EMBL" id="GEM50602.1"/>
    </source>
</evidence>
<protein>
    <submittedName>
        <fullName evidence="2">Uncharacterized protein</fullName>
    </submittedName>
</protein>
<dbReference type="AlphaFoldDB" id="A0A511NCQ9"/>
<dbReference type="Proteomes" id="UP000321245">
    <property type="component" value="Unassembled WGS sequence"/>
</dbReference>
<organism evidence="2 3">
    <name type="scientific">Empedobacter brevis NBRC 14943 = ATCC 43319</name>
    <dbReference type="NCBI Taxonomy" id="1218108"/>
    <lineage>
        <taxon>Bacteria</taxon>
        <taxon>Pseudomonadati</taxon>
        <taxon>Bacteroidota</taxon>
        <taxon>Flavobacteriia</taxon>
        <taxon>Flavobacteriales</taxon>
        <taxon>Weeksellaceae</taxon>
        <taxon>Empedobacter</taxon>
    </lineage>
</organism>
<keyword evidence="3" id="KW-1185">Reference proteome</keyword>
<proteinExistence type="predicted"/>
<dbReference type="STRING" id="1218108.GCA_000382425_00606"/>
<gene>
    <name evidence="2" type="ORF">EB1_03920</name>
</gene>
<comment type="caution">
    <text evidence="2">The sequence shown here is derived from an EMBL/GenBank/DDBJ whole genome shotgun (WGS) entry which is preliminary data.</text>
</comment>
<evidence type="ECO:0000313" key="3">
    <source>
        <dbReference type="Proteomes" id="UP000321245"/>
    </source>
</evidence>
<keyword evidence="1" id="KW-0732">Signal</keyword>
<reference evidence="2 3" key="1">
    <citation type="submission" date="2019-07" db="EMBL/GenBank/DDBJ databases">
        <title>Whole genome shotgun sequence of Empedobacter brevis NBRC 14943.</title>
        <authorList>
            <person name="Hosoyama A."/>
            <person name="Uohara A."/>
            <person name="Ohji S."/>
            <person name="Ichikawa N."/>
        </authorList>
    </citation>
    <scope>NUCLEOTIDE SEQUENCE [LARGE SCALE GENOMIC DNA]</scope>
    <source>
        <strain evidence="2 3">NBRC 14943</strain>
    </source>
</reference>
<accession>A0A511NCQ9</accession>
<dbReference type="RefSeq" id="WP_019974117.1">
    <property type="nucleotide sequence ID" value="NZ_BJXC01000002.1"/>
</dbReference>
<dbReference type="OrthoDB" id="1252924at2"/>
<dbReference type="GeneID" id="84651764"/>
<feature type="signal peptide" evidence="1">
    <location>
        <begin position="1"/>
        <end position="19"/>
    </location>
</feature>
<sequence length="250" mass="26104">MKKHLIILMSLFPVSFLFSQVGINTENPQGIFHVDGEKDNPATGNPSVAAQANDFIVTAAGNVGIGTTNPTRKLEIVSTTSPSFRLNDGSQQTGYYLVSDANGNGSWKSLTTSIAATFPATGYSGAVNSTGYSGVSITLPPGQWLILTNILLKGTNNPSGGNGAWVRLQWSRSQGSANTSGITGSLNSGIFVAPYGLATGSSIINNSSSSDTTFYLNLSGTDIFGSYTGNWDNLGAAVWQENSIIAYPSN</sequence>
<dbReference type="EMBL" id="BJXC01000002">
    <property type="protein sequence ID" value="GEM50602.1"/>
    <property type="molecule type" value="Genomic_DNA"/>
</dbReference>